<evidence type="ECO:0000313" key="1">
    <source>
        <dbReference type="EMBL" id="SVC55048.1"/>
    </source>
</evidence>
<organism evidence="1">
    <name type="scientific">marine metagenome</name>
    <dbReference type="NCBI Taxonomy" id="408172"/>
    <lineage>
        <taxon>unclassified sequences</taxon>
        <taxon>metagenomes</taxon>
        <taxon>ecological metagenomes</taxon>
    </lineage>
</organism>
<proteinExistence type="predicted"/>
<dbReference type="AlphaFoldDB" id="A0A382N3A2"/>
<dbReference type="EMBL" id="UINC01097387">
    <property type="protein sequence ID" value="SVC55048.1"/>
    <property type="molecule type" value="Genomic_DNA"/>
</dbReference>
<gene>
    <name evidence="1" type="ORF">METZ01_LOCUS307902</name>
</gene>
<reference evidence="1" key="1">
    <citation type="submission" date="2018-05" db="EMBL/GenBank/DDBJ databases">
        <authorList>
            <person name="Lanie J.A."/>
            <person name="Ng W.-L."/>
            <person name="Kazmierczak K.M."/>
            <person name="Andrzejewski T.M."/>
            <person name="Davidsen T.M."/>
            <person name="Wayne K.J."/>
            <person name="Tettelin H."/>
            <person name="Glass J.I."/>
            <person name="Rusch D."/>
            <person name="Podicherti R."/>
            <person name="Tsui H.-C.T."/>
            <person name="Winkler M.E."/>
        </authorList>
    </citation>
    <scope>NUCLEOTIDE SEQUENCE</scope>
</reference>
<accession>A0A382N3A2</accession>
<protein>
    <submittedName>
        <fullName evidence="1">Uncharacterized protein</fullName>
    </submittedName>
</protein>
<name>A0A382N3A2_9ZZZZ</name>
<sequence>MQEGDFVRTMSRIVHSQGEEFRPFFEKAIELIKTECADEIQDTSSSQQMICTDYAYMIAKALQAKDSEKVKEEIQTLKTSLNLEKLLQGK</sequence>